<proteinExistence type="predicted"/>
<organism evidence="3 4">
    <name type="scientific">Stigmatella aurantiaca</name>
    <dbReference type="NCBI Taxonomy" id="41"/>
    <lineage>
        <taxon>Bacteria</taxon>
        <taxon>Pseudomonadati</taxon>
        <taxon>Myxococcota</taxon>
        <taxon>Myxococcia</taxon>
        <taxon>Myxococcales</taxon>
        <taxon>Cystobacterineae</taxon>
        <taxon>Archangiaceae</taxon>
        <taxon>Stigmatella</taxon>
    </lineage>
</organism>
<evidence type="ECO:0000256" key="2">
    <source>
        <dbReference type="SAM" id="SignalP"/>
    </source>
</evidence>
<dbReference type="RefSeq" id="WP_075009149.1">
    <property type="nucleotide sequence ID" value="NZ_FOAP01000015.1"/>
</dbReference>
<dbReference type="EMBL" id="FOAP01000015">
    <property type="protein sequence ID" value="SEM36169.1"/>
    <property type="molecule type" value="Genomic_DNA"/>
</dbReference>
<keyword evidence="1" id="KW-0472">Membrane</keyword>
<feature type="transmembrane region" description="Helical" evidence="1">
    <location>
        <begin position="60"/>
        <end position="80"/>
    </location>
</feature>
<evidence type="ECO:0000313" key="4">
    <source>
        <dbReference type="Proteomes" id="UP000182719"/>
    </source>
</evidence>
<dbReference type="OrthoDB" id="5519385at2"/>
<sequence>MAVLKTLLTFMLAGAFLGNQAATYAAPHFMAWYNETPLAAQTVCNLPQVVRDVTADLIRAQLIGSGLGAAAFLVLGILWVRARARKQRPQPPAAPSPTPA</sequence>
<evidence type="ECO:0000256" key="1">
    <source>
        <dbReference type="SAM" id="Phobius"/>
    </source>
</evidence>
<keyword evidence="4" id="KW-1185">Reference proteome</keyword>
<dbReference type="AlphaFoldDB" id="A0A1H7XT46"/>
<accession>A0A1H7XT46</accession>
<dbReference type="Proteomes" id="UP000182719">
    <property type="component" value="Unassembled WGS sequence"/>
</dbReference>
<gene>
    <name evidence="3" type="ORF">SAMN05444354_115132</name>
</gene>
<reference evidence="4" key="1">
    <citation type="submission" date="2016-10" db="EMBL/GenBank/DDBJ databases">
        <authorList>
            <person name="Varghese N."/>
            <person name="Submissions S."/>
        </authorList>
    </citation>
    <scope>NUCLEOTIDE SEQUENCE [LARGE SCALE GENOMIC DNA]</scope>
    <source>
        <strain evidence="4">DSM 17044</strain>
    </source>
</reference>
<feature type="signal peptide" evidence="2">
    <location>
        <begin position="1"/>
        <end position="21"/>
    </location>
</feature>
<evidence type="ECO:0008006" key="5">
    <source>
        <dbReference type="Google" id="ProtNLM"/>
    </source>
</evidence>
<feature type="chain" id="PRO_5010187352" description="PDGLE domain-containing protein" evidence="2">
    <location>
        <begin position="22"/>
        <end position="100"/>
    </location>
</feature>
<evidence type="ECO:0000313" key="3">
    <source>
        <dbReference type="EMBL" id="SEM36169.1"/>
    </source>
</evidence>
<protein>
    <recommendedName>
        <fullName evidence="5">PDGLE domain-containing protein</fullName>
    </recommendedName>
</protein>
<name>A0A1H7XT46_STIAU</name>
<keyword evidence="1" id="KW-1133">Transmembrane helix</keyword>
<keyword evidence="1" id="KW-0812">Transmembrane</keyword>
<keyword evidence="2" id="KW-0732">Signal</keyword>